<name>A0AAN7TRM0_9MYCE</name>
<keyword evidence="2" id="KW-1185">Reference proteome</keyword>
<dbReference type="Proteomes" id="UP001344447">
    <property type="component" value="Unassembled WGS sequence"/>
</dbReference>
<sequence length="436" mass="52743">MGHIVNPNIYRLGNIVPWVSSGFKRKKNERSKIANEDFLIYNFTRNFFYKRVYKKVVGKIKKIQLKVKNRRRARKSKKKRKFGKTSLLNHWIIKYSHLTITRFNKTFQLNLFFFDRELQKRYRLRYKRSMHKIQKAKQRKKLKKVRILKRQLAQKIREQKGLTQMYLTTPVTFKTPGIIGQQEGYVPTLGDLSRSMALNVSSIIKPTRMEHVNYSLARDIRKKGQQQERIYIYKDNTFESNKVTDRIPLTTIEVANENYKNLYSKKLLKKIFKLKIFKFTKLVANFKYPKEYHYIDSLYFKTQARLANNYLFAKGKGNHDLKYVNKKKYIETIRKSQTGGIQLREKKAVLNPENIVDMVIDRYENKAESDKYKNRVTQLKRKEIVGILKQNELWKKHYLRLKIKRKKKKMRKKVRKFRHRFPHKYARNIKEKEGKQ</sequence>
<accession>A0AAN7TRM0</accession>
<evidence type="ECO:0000313" key="2">
    <source>
        <dbReference type="Proteomes" id="UP001344447"/>
    </source>
</evidence>
<proteinExistence type="predicted"/>
<keyword evidence="1" id="KW-0496">Mitochondrion</keyword>
<organism evidence="1 2">
    <name type="scientific">Dictyostelium firmibasis</name>
    <dbReference type="NCBI Taxonomy" id="79012"/>
    <lineage>
        <taxon>Eukaryota</taxon>
        <taxon>Amoebozoa</taxon>
        <taxon>Evosea</taxon>
        <taxon>Eumycetozoa</taxon>
        <taxon>Dictyostelia</taxon>
        <taxon>Dictyosteliales</taxon>
        <taxon>Dictyosteliaceae</taxon>
        <taxon>Dictyostelium</taxon>
    </lineage>
</organism>
<reference evidence="1 2" key="1">
    <citation type="submission" date="2023-11" db="EMBL/GenBank/DDBJ databases">
        <title>Dfirmibasis_genome.</title>
        <authorList>
            <person name="Edelbroek B."/>
            <person name="Kjellin J."/>
            <person name="Jerlstrom-Hultqvist J."/>
            <person name="Soderbom F."/>
        </authorList>
    </citation>
    <scope>NUCLEOTIDE SEQUENCE [LARGE SCALE GENOMIC DNA]</scope>
    <source>
        <strain evidence="1 2">TNS-C-14</strain>
    </source>
</reference>
<evidence type="ECO:0000313" key="1">
    <source>
        <dbReference type="EMBL" id="KAK5574390.1"/>
    </source>
</evidence>
<dbReference type="AlphaFoldDB" id="A0AAN7TRM0"/>
<geneLocation type="mitochondrion" evidence="1"/>
<evidence type="ECO:0008006" key="3">
    <source>
        <dbReference type="Google" id="ProtNLM"/>
    </source>
</evidence>
<protein>
    <recommendedName>
        <fullName evidence="3">Mp26-like protein</fullName>
    </recommendedName>
</protein>
<dbReference type="EMBL" id="JAVFKY010000009">
    <property type="protein sequence ID" value="KAK5574390.1"/>
    <property type="molecule type" value="Genomic_DNA"/>
</dbReference>
<comment type="caution">
    <text evidence="1">The sequence shown here is derived from an EMBL/GenBank/DDBJ whole genome shotgun (WGS) entry which is preliminary data.</text>
</comment>
<gene>
    <name evidence="1" type="ORF">RB653_011169</name>
</gene>